<keyword evidence="6" id="KW-1185">Reference proteome</keyword>
<comment type="caution">
    <text evidence="5">The sequence shown here is derived from an EMBL/GenBank/DDBJ whole genome shotgun (WGS) entry which is preliminary data.</text>
</comment>
<reference evidence="5 6" key="1">
    <citation type="journal article" date="2017" name="Genome Biol. Evol.">
        <title>Phytophthora megakarya and P. palmivora, closely related causal agents of cacao black pod rot, underwent increases in genome sizes and gene numbers by different mechanisms.</title>
        <authorList>
            <person name="Ali S.S."/>
            <person name="Shao J."/>
            <person name="Lary D.J."/>
            <person name="Kronmiller B."/>
            <person name="Shen D."/>
            <person name="Strem M.D."/>
            <person name="Amoako-Attah I."/>
            <person name="Akrofi A.Y."/>
            <person name="Begoude B.A."/>
            <person name="Ten Hoopen G.M."/>
            <person name="Coulibaly K."/>
            <person name="Kebe B.I."/>
            <person name="Melnick R.L."/>
            <person name="Guiltinan M.J."/>
            <person name="Tyler B.M."/>
            <person name="Meinhardt L.W."/>
            <person name="Bailey B.A."/>
        </authorList>
    </citation>
    <scope>NUCLEOTIDE SEQUENCE [LARGE SCALE GENOMIC DNA]</scope>
    <source>
        <strain evidence="6">sbr112.9</strain>
    </source>
</reference>
<accession>A0A2P4YQP8</accession>
<feature type="chain" id="PRO_5015120789" evidence="3">
    <location>
        <begin position="33"/>
        <end position="368"/>
    </location>
</feature>
<dbReference type="Gene3D" id="3.90.79.10">
    <property type="entry name" value="Nucleoside Triphosphate Pyrophosphohydrolase"/>
    <property type="match status" value="1"/>
</dbReference>
<evidence type="ECO:0000313" key="5">
    <source>
        <dbReference type="EMBL" id="POM80143.1"/>
    </source>
</evidence>
<evidence type="ECO:0000256" key="1">
    <source>
        <dbReference type="ARBA" id="ARBA00022723"/>
    </source>
</evidence>
<dbReference type="GO" id="GO:0005737">
    <property type="term" value="C:cytoplasm"/>
    <property type="evidence" value="ECO:0007669"/>
    <property type="project" value="TreeGrafter"/>
</dbReference>
<dbReference type="PANTHER" id="PTHR12629:SF0">
    <property type="entry name" value="DIPHOSPHOINOSITOL-POLYPHOSPHATE DIPHOSPHATASE"/>
    <property type="match status" value="1"/>
</dbReference>
<protein>
    <submittedName>
        <fullName evidence="5">RxLR effector family protein</fullName>
    </submittedName>
</protein>
<keyword evidence="1" id="KW-0479">Metal-binding</keyword>
<dbReference type="GO" id="GO:0016787">
    <property type="term" value="F:hydrolase activity"/>
    <property type="evidence" value="ECO:0007669"/>
    <property type="project" value="UniProtKB-KW"/>
</dbReference>
<feature type="signal peptide" evidence="3">
    <location>
        <begin position="1"/>
        <end position="32"/>
    </location>
</feature>
<dbReference type="Proteomes" id="UP000237271">
    <property type="component" value="Unassembled WGS sequence"/>
</dbReference>
<dbReference type="OrthoDB" id="128927at2759"/>
<evidence type="ECO:0000259" key="4">
    <source>
        <dbReference type="PROSITE" id="PS51462"/>
    </source>
</evidence>
<keyword evidence="2" id="KW-0378">Hydrolase</keyword>
<evidence type="ECO:0000256" key="2">
    <source>
        <dbReference type="ARBA" id="ARBA00022801"/>
    </source>
</evidence>
<dbReference type="InterPro" id="IPR015797">
    <property type="entry name" value="NUDIX_hydrolase-like_dom_sf"/>
</dbReference>
<dbReference type="SUPFAM" id="SSF55811">
    <property type="entry name" value="Nudix"/>
    <property type="match status" value="1"/>
</dbReference>
<dbReference type="AlphaFoldDB" id="A0A2P4YQP8"/>
<dbReference type="InterPro" id="IPR020084">
    <property type="entry name" value="NUDIX_hydrolase_CS"/>
</dbReference>
<dbReference type="GO" id="GO:0046872">
    <property type="term" value="F:metal ion binding"/>
    <property type="evidence" value="ECO:0007669"/>
    <property type="project" value="UniProtKB-KW"/>
</dbReference>
<feature type="non-terminal residue" evidence="5">
    <location>
        <position position="368"/>
    </location>
</feature>
<dbReference type="PROSITE" id="PS51462">
    <property type="entry name" value="NUDIX"/>
    <property type="match status" value="1"/>
</dbReference>
<evidence type="ECO:0000313" key="6">
    <source>
        <dbReference type="Proteomes" id="UP000237271"/>
    </source>
</evidence>
<dbReference type="PANTHER" id="PTHR12629">
    <property type="entry name" value="DIPHOSPHOINOSITOL POLYPHOSPHATE PHOSPHOHYDROLASE"/>
    <property type="match status" value="1"/>
</dbReference>
<evidence type="ECO:0000256" key="3">
    <source>
        <dbReference type="SAM" id="SignalP"/>
    </source>
</evidence>
<dbReference type="EMBL" id="NCKW01000679">
    <property type="protein sequence ID" value="POM80143.1"/>
    <property type="molecule type" value="Genomic_DNA"/>
</dbReference>
<feature type="domain" description="Nudix hydrolase" evidence="4">
    <location>
        <begin position="201"/>
        <end position="344"/>
    </location>
</feature>
<name>A0A2P4YQP8_9STRA</name>
<dbReference type="Pfam" id="PF00293">
    <property type="entry name" value="NUDIX"/>
    <property type="match status" value="1"/>
</dbReference>
<organism evidence="5 6">
    <name type="scientific">Phytophthora palmivora</name>
    <dbReference type="NCBI Taxonomy" id="4796"/>
    <lineage>
        <taxon>Eukaryota</taxon>
        <taxon>Sar</taxon>
        <taxon>Stramenopiles</taxon>
        <taxon>Oomycota</taxon>
        <taxon>Peronosporomycetes</taxon>
        <taxon>Peronosporales</taxon>
        <taxon>Peronosporaceae</taxon>
        <taxon>Phytophthora</taxon>
    </lineage>
</organism>
<dbReference type="PROSITE" id="PS00893">
    <property type="entry name" value="NUDIX_BOX"/>
    <property type="match status" value="1"/>
</dbReference>
<keyword evidence="3" id="KW-0732">Signal</keyword>
<proteinExistence type="predicted"/>
<dbReference type="GO" id="GO:0005634">
    <property type="term" value="C:nucleus"/>
    <property type="evidence" value="ECO:0007669"/>
    <property type="project" value="TreeGrafter"/>
</dbReference>
<gene>
    <name evidence="5" type="ORF">PHPALM_2057</name>
</gene>
<dbReference type="InterPro" id="IPR000086">
    <property type="entry name" value="NUDIX_hydrolase_dom"/>
</dbReference>
<sequence length="368" mass="40649">MPTSQYAPGIPRRSLSKMRVLSLVALITLVSAASGSTTSETIGIAHVKHNSNRELAGGHKQVKRSLRQYDFNELTNPTSNHEERGIVDKVDDIATKVDDVIGKAKIPTNLNAAVEKATMTADDMAAMAKKIAAKYPEGLSAATMNQIQKVEQLRLKDVATYSKKTGKSMRRTIEPFEGIKIAPQRYLESHVGRGDQLYENGKRLLSSAVVSRSAKEGGGDVLLISSSNPTKNDWLLPKGGWEKGEDIKSTALREVIEEGGVRRSICLPLNFSINLCLCRLKRNCCTIWATSQMTGTNTIPTMMRSDTVYDDWAESVRYRLWVSYEDAIKLLAKRPQMVDMVKKAQETDELIKLGQLKAVDPKLANVAL</sequence>